<evidence type="ECO:0000313" key="1">
    <source>
        <dbReference type="EMBL" id="RGP60247.1"/>
    </source>
</evidence>
<keyword evidence="2" id="KW-1185">Reference proteome</keyword>
<accession>A0A395RJH2</accession>
<dbReference type="EMBL" id="PXOF01000194">
    <property type="protein sequence ID" value="RGP60247.1"/>
    <property type="molecule type" value="Genomic_DNA"/>
</dbReference>
<sequence length="190" mass="21026">MATTACIDQLILEHLPALPWLPGDCQRNVMAAVLNRDWKYNDKSQDVPSAMRGRMPNVLLVNGRLPLFKGEPGHAFFCGKNTAMPLLHQSNSSLAVLPLSILTVGVQFRTLTEQTSNQLPAPPTSLTPQVQNTGMALDITARLQMDCIPMIQGDTSVRTYTTYRIRRGLRTTDQEPNARLIIYGEGSGRH</sequence>
<evidence type="ECO:0000313" key="2">
    <source>
        <dbReference type="Proteomes" id="UP000266152"/>
    </source>
</evidence>
<proteinExistence type="predicted"/>
<name>A0A395RJH2_FUSSP</name>
<organism evidence="1 2">
    <name type="scientific">Fusarium sporotrichioides</name>
    <dbReference type="NCBI Taxonomy" id="5514"/>
    <lineage>
        <taxon>Eukaryota</taxon>
        <taxon>Fungi</taxon>
        <taxon>Dikarya</taxon>
        <taxon>Ascomycota</taxon>
        <taxon>Pezizomycotina</taxon>
        <taxon>Sordariomycetes</taxon>
        <taxon>Hypocreomycetidae</taxon>
        <taxon>Hypocreales</taxon>
        <taxon>Nectriaceae</taxon>
        <taxon>Fusarium</taxon>
    </lineage>
</organism>
<dbReference type="AlphaFoldDB" id="A0A395RJH2"/>
<reference evidence="1 2" key="1">
    <citation type="journal article" date="2018" name="PLoS Pathog.">
        <title>Evolution of structural diversity of trichothecenes, a family of toxins produced by plant pathogenic and entomopathogenic fungi.</title>
        <authorList>
            <person name="Proctor R.H."/>
            <person name="McCormick S.P."/>
            <person name="Kim H.S."/>
            <person name="Cardoza R.E."/>
            <person name="Stanley A.M."/>
            <person name="Lindo L."/>
            <person name="Kelly A."/>
            <person name="Brown D.W."/>
            <person name="Lee T."/>
            <person name="Vaughan M.M."/>
            <person name="Alexander N.J."/>
            <person name="Busman M."/>
            <person name="Gutierrez S."/>
        </authorList>
    </citation>
    <scope>NUCLEOTIDE SEQUENCE [LARGE SCALE GENOMIC DNA]</scope>
    <source>
        <strain evidence="1 2">NRRL 3299</strain>
    </source>
</reference>
<dbReference type="Proteomes" id="UP000266152">
    <property type="component" value="Unassembled WGS sequence"/>
</dbReference>
<comment type="caution">
    <text evidence="1">The sequence shown here is derived from an EMBL/GenBank/DDBJ whole genome shotgun (WGS) entry which is preliminary data.</text>
</comment>
<protein>
    <submittedName>
        <fullName evidence="1">Uncharacterized protein</fullName>
    </submittedName>
</protein>
<gene>
    <name evidence="1" type="ORF">FSPOR_10771</name>
</gene>
<dbReference type="STRING" id="5514.A0A395RJH2"/>